<organism evidence="3">
    <name type="scientific">Brassica cretica</name>
    <name type="common">Mustard</name>
    <dbReference type="NCBI Taxonomy" id="69181"/>
    <lineage>
        <taxon>Eukaryota</taxon>
        <taxon>Viridiplantae</taxon>
        <taxon>Streptophyta</taxon>
        <taxon>Embryophyta</taxon>
        <taxon>Tracheophyta</taxon>
        <taxon>Spermatophyta</taxon>
        <taxon>Magnoliopsida</taxon>
        <taxon>eudicotyledons</taxon>
        <taxon>Gunneridae</taxon>
        <taxon>Pentapetalae</taxon>
        <taxon>rosids</taxon>
        <taxon>malvids</taxon>
        <taxon>Brassicales</taxon>
        <taxon>Brassicaceae</taxon>
        <taxon>Brassiceae</taxon>
        <taxon>Brassica</taxon>
    </lineage>
</organism>
<dbReference type="Gene3D" id="3.30.390.110">
    <property type="match status" value="1"/>
</dbReference>
<dbReference type="PANTHER" id="PTHR13489:SF0">
    <property type="entry name" value="MINI-CHROMOSOME MAINTENANCE COMPLEX-BINDING PROTEIN"/>
    <property type="match status" value="1"/>
</dbReference>
<keyword evidence="2" id="KW-0539">Nucleus</keyword>
<dbReference type="GO" id="GO:0003682">
    <property type="term" value="F:chromatin binding"/>
    <property type="evidence" value="ECO:0007669"/>
    <property type="project" value="TreeGrafter"/>
</dbReference>
<accession>A0A8S9ILB4</accession>
<sequence length="148" mass="17375">MVPILDSSSIKWVQPNTLVRFRGMIHDMLGNEFYAGAYKDKTNGLNVLLWSSRTVFWISLAKNREKRAGWMKQGLIWLTFVVLDCFLVKQFGRGNTKVQFSKEANNLCNINSYNHSGNFYYNDLCYCPYNYDLLLSELRNMTRIHVHF</sequence>
<name>A0A8S9ILB4_BRACR</name>
<dbReference type="EMBL" id="QGKY02001015">
    <property type="protein sequence ID" value="KAF2570678.1"/>
    <property type="molecule type" value="Genomic_DNA"/>
</dbReference>
<proteinExistence type="predicted"/>
<comment type="subcellular location">
    <subcellularLocation>
        <location evidence="1">Nucleus</location>
    </subcellularLocation>
</comment>
<gene>
    <name evidence="3" type="ORF">F2Q70_00006110</name>
</gene>
<dbReference type="GO" id="GO:0006261">
    <property type="term" value="P:DNA-templated DNA replication"/>
    <property type="evidence" value="ECO:0007669"/>
    <property type="project" value="TreeGrafter"/>
</dbReference>
<evidence type="ECO:0000256" key="2">
    <source>
        <dbReference type="ARBA" id="ARBA00023242"/>
    </source>
</evidence>
<evidence type="ECO:0000256" key="1">
    <source>
        <dbReference type="ARBA" id="ARBA00004123"/>
    </source>
</evidence>
<dbReference type="InterPro" id="IPR019140">
    <property type="entry name" value="MCM_complex-bd"/>
</dbReference>
<reference evidence="3" key="1">
    <citation type="submission" date="2019-12" db="EMBL/GenBank/DDBJ databases">
        <title>Genome sequencing and annotation of Brassica cretica.</title>
        <authorList>
            <person name="Studholme D.J."/>
            <person name="Sarris P.F."/>
        </authorList>
    </citation>
    <scope>NUCLEOTIDE SEQUENCE</scope>
    <source>
        <strain evidence="3">PFS-102/07</strain>
        <tissue evidence="3">Leaf</tissue>
    </source>
</reference>
<dbReference type="Pfam" id="PF09739">
    <property type="entry name" value="MCM_bind"/>
    <property type="match status" value="1"/>
</dbReference>
<comment type="caution">
    <text evidence="3">The sequence shown here is derived from an EMBL/GenBank/DDBJ whole genome shotgun (WGS) entry which is preliminary data.</text>
</comment>
<protein>
    <submittedName>
        <fullName evidence="3">Uncharacterized protein</fullName>
    </submittedName>
</protein>
<dbReference type="PANTHER" id="PTHR13489">
    <property type="entry name" value="MINI-CHROMOSOME MAINTENANCE COMPLEX-BINDING PROTEIN"/>
    <property type="match status" value="1"/>
</dbReference>
<dbReference type="GO" id="GO:0005634">
    <property type="term" value="C:nucleus"/>
    <property type="evidence" value="ECO:0007669"/>
    <property type="project" value="UniProtKB-SubCell"/>
</dbReference>
<evidence type="ECO:0000313" key="3">
    <source>
        <dbReference type="EMBL" id="KAF2570678.1"/>
    </source>
</evidence>
<dbReference type="AlphaFoldDB" id="A0A8S9ILB4"/>